<dbReference type="AlphaFoldDB" id="A0A842HH47"/>
<reference evidence="1 2" key="1">
    <citation type="submission" date="2020-07" db="EMBL/GenBank/DDBJ databases">
        <authorList>
            <person name="Feng X."/>
        </authorList>
    </citation>
    <scope>NUCLEOTIDE SEQUENCE [LARGE SCALE GENOMIC DNA]</scope>
    <source>
        <strain evidence="1 2">JCM31066</strain>
    </source>
</reference>
<keyword evidence="2" id="KW-1185">Reference proteome</keyword>
<dbReference type="RefSeq" id="WP_185675912.1">
    <property type="nucleotide sequence ID" value="NZ_JACHVB010000035.1"/>
</dbReference>
<sequence>MNEPQYILFPVRSAEQGYVRPEIGRDKRSNRIFDAKTFVFDLTNDRWYRGDGATKGGVDLKSEPLYISSADARYLRQALNLSDLPDKLAARTALDVYSKPEAGLMADWTPYVSPPAGSWWATPGNFDNQVIRRPDGTFELARDFDAYWETATRGLTVTELFIDAENGDDVTGDGLTWGTAWKTLAKPGAETSNWTSVQAVILNIRGTFDWLAMWSITGVDPAKPLMVRGHGEARVAVSVAASTITWTQESSPNTDVWGFDYSAQSAPVGARTPNGVYDPGQLDAFGDYTSYSSAESIEECQASPQSFFLDTVNSKFYVHTATDPSSTSAAVSVDRCGLALGTNAQTFLDSITIEGGWASIITGSSTTMQSLFYRRCKFTSTFPDPAGVQSGNAMNFTPSPNGLCIGWDSIATKAWKDGFSYSGTNTVVEVRNIGRSNGVDVAGTAHNGTTGHGAIRALLLSGQYYKNLNRNVHYVQTSTLWAIGCAAGDATTDLTDADQSVDWFVSFTGGGVTAWLDRCVRFGNSLHPLMVIDGTVRVRNCNFQPADFTGGGSAYSY</sequence>
<dbReference type="Proteomes" id="UP000546464">
    <property type="component" value="Unassembled WGS sequence"/>
</dbReference>
<evidence type="ECO:0000313" key="2">
    <source>
        <dbReference type="Proteomes" id="UP000546464"/>
    </source>
</evidence>
<comment type="caution">
    <text evidence="1">The sequence shown here is derived from an EMBL/GenBank/DDBJ whole genome shotgun (WGS) entry which is preliminary data.</text>
</comment>
<protein>
    <submittedName>
        <fullName evidence="1">Uncharacterized protein</fullName>
    </submittedName>
</protein>
<organism evidence="1 2">
    <name type="scientific">Ruficoccus amylovorans</name>
    <dbReference type="NCBI Taxonomy" id="1804625"/>
    <lineage>
        <taxon>Bacteria</taxon>
        <taxon>Pseudomonadati</taxon>
        <taxon>Verrucomicrobiota</taxon>
        <taxon>Opitutia</taxon>
        <taxon>Puniceicoccales</taxon>
        <taxon>Cerasicoccaceae</taxon>
        <taxon>Ruficoccus</taxon>
    </lineage>
</organism>
<evidence type="ECO:0000313" key="1">
    <source>
        <dbReference type="EMBL" id="MBC2594946.1"/>
    </source>
</evidence>
<proteinExistence type="predicted"/>
<gene>
    <name evidence="1" type="ORF">H5P28_11825</name>
</gene>
<name>A0A842HH47_9BACT</name>
<accession>A0A842HH47</accession>
<dbReference type="EMBL" id="JACHVB010000035">
    <property type="protein sequence ID" value="MBC2594946.1"/>
    <property type="molecule type" value="Genomic_DNA"/>
</dbReference>